<dbReference type="PROSITE" id="PS01332">
    <property type="entry name" value="HTH_RRF2_1"/>
    <property type="match status" value="1"/>
</dbReference>
<organism evidence="1 2">
    <name type="scientific">Goodfellowiella coeruleoviolacea</name>
    <dbReference type="NCBI Taxonomy" id="334858"/>
    <lineage>
        <taxon>Bacteria</taxon>
        <taxon>Bacillati</taxon>
        <taxon>Actinomycetota</taxon>
        <taxon>Actinomycetes</taxon>
        <taxon>Pseudonocardiales</taxon>
        <taxon>Pseudonocardiaceae</taxon>
        <taxon>Goodfellowiella</taxon>
    </lineage>
</organism>
<dbReference type="NCBIfam" id="TIGR00738">
    <property type="entry name" value="rrf2_super"/>
    <property type="match status" value="1"/>
</dbReference>
<accession>A0AAE3GDG9</accession>
<dbReference type="GO" id="GO:0005829">
    <property type="term" value="C:cytosol"/>
    <property type="evidence" value="ECO:0007669"/>
    <property type="project" value="TreeGrafter"/>
</dbReference>
<dbReference type="InterPro" id="IPR030489">
    <property type="entry name" value="TR_Rrf2-type_CS"/>
</dbReference>
<dbReference type="InterPro" id="IPR036388">
    <property type="entry name" value="WH-like_DNA-bd_sf"/>
</dbReference>
<dbReference type="SUPFAM" id="SSF46785">
    <property type="entry name" value="Winged helix' DNA-binding domain"/>
    <property type="match status" value="1"/>
</dbReference>
<dbReference type="InterPro" id="IPR000944">
    <property type="entry name" value="Tscrpt_reg_Rrf2"/>
</dbReference>
<reference evidence="1" key="1">
    <citation type="submission" date="2022-06" db="EMBL/GenBank/DDBJ databases">
        <title>Genomic Encyclopedia of Archaeal and Bacterial Type Strains, Phase II (KMG-II): from individual species to whole genera.</title>
        <authorList>
            <person name="Goeker M."/>
        </authorList>
    </citation>
    <scope>NUCLEOTIDE SEQUENCE</scope>
    <source>
        <strain evidence="1">DSM 43935</strain>
    </source>
</reference>
<dbReference type="Pfam" id="PF02082">
    <property type="entry name" value="Rrf2"/>
    <property type="match status" value="1"/>
</dbReference>
<dbReference type="GO" id="GO:0003700">
    <property type="term" value="F:DNA-binding transcription factor activity"/>
    <property type="evidence" value="ECO:0007669"/>
    <property type="project" value="TreeGrafter"/>
</dbReference>
<protein>
    <submittedName>
        <fullName evidence="1">Transcriptional regulator, BadM/Rrf2 family</fullName>
    </submittedName>
</protein>
<sequence>MKLSQGVEWGLHCTSLLAQAPADRPIRRDVLAGHYGLPDAYLAKHLQALTRAGVLHALPGPRGGYRLARSPERITVLDVVEAIEGSTSAFVCQEIRQRGTGAVSPDQCSNPCAIRSVMDQADAAWRDSLRGVTVADLVDRLPPGVRERNADLLAAAGG</sequence>
<dbReference type="PROSITE" id="PS51197">
    <property type="entry name" value="HTH_RRF2_2"/>
    <property type="match status" value="1"/>
</dbReference>
<name>A0AAE3GDG9_9PSEU</name>
<dbReference type="Gene3D" id="1.10.10.10">
    <property type="entry name" value="Winged helix-like DNA-binding domain superfamily/Winged helix DNA-binding domain"/>
    <property type="match status" value="1"/>
</dbReference>
<gene>
    <name evidence="1" type="ORF">LX83_002088</name>
</gene>
<keyword evidence="2" id="KW-1185">Reference proteome</keyword>
<dbReference type="AlphaFoldDB" id="A0AAE3GDG9"/>
<dbReference type="EMBL" id="JAMTCK010000004">
    <property type="protein sequence ID" value="MCP2165239.1"/>
    <property type="molecule type" value="Genomic_DNA"/>
</dbReference>
<dbReference type="PANTHER" id="PTHR33221">
    <property type="entry name" value="WINGED HELIX-TURN-HELIX TRANSCRIPTIONAL REGULATOR, RRF2 FAMILY"/>
    <property type="match status" value="1"/>
</dbReference>
<proteinExistence type="predicted"/>
<evidence type="ECO:0000313" key="2">
    <source>
        <dbReference type="Proteomes" id="UP001206128"/>
    </source>
</evidence>
<dbReference type="PANTHER" id="PTHR33221:SF13">
    <property type="entry name" value="TRANSCRIPTIONAL REGULATOR-RELATED"/>
    <property type="match status" value="1"/>
</dbReference>
<comment type="caution">
    <text evidence="1">The sequence shown here is derived from an EMBL/GenBank/DDBJ whole genome shotgun (WGS) entry which is preliminary data.</text>
</comment>
<dbReference type="Proteomes" id="UP001206128">
    <property type="component" value="Unassembled WGS sequence"/>
</dbReference>
<dbReference type="InterPro" id="IPR036390">
    <property type="entry name" value="WH_DNA-bd_sf"/>
</dbReference>
<dbReference type="RefSeq" id="WP_253769815.1">
    <property type="nucleotide sequence ID" value="NZ_JAMTCK010000004.1"/>
</dbReference>
<evidence type="ECO:0000313" key="1">
    <source>
        <dbReference type="EMBL" id="MCP2165239.1"/>
    </source>
</evidence>